<dbReference type="RefSeq" id="WP_377210649.1">
    <property type="nucleotide sequence ID" value="NZ_JBHTJV010000002.1"/>
</dbReference>
<sequence>MKTDDLVSVLDAHDPLGKSVFTKSDLRGMFPENEATLSASLRRMVTKGVLTRVAPGVYYNSRAEHGRVDLIEGIAVALRPDAISYISLESALSQFGIISQILVDRITVMTTGRGGEFKTPYVVVEFTHTKRRISDVFASSHDVERPLRFAAPDAALRDLKRVGRNAHMVSMEDYHEVMADYYS</sequence>
<proteinExistence type="predicted"/>
<dbReference type="Proteomes" id="UP001597101">
    <property type="component" value="Unassembled WGS sequence"/>
</dbReference>
<evidence type="ECO:0000313" key="2">
    <source>
        <dbReference type="Proteomes" id="UP001597101"/>
    </source>
</evidence>
<comment type="caution">
    <text evidence="1">The sequence shown here is derived from an EMBL/GenBank/DDBJ whole genome shotgun (WGS) entry which is preliminary data.</text>
</comment>
<reference evidence="2" key="1">
    <citation type="journal article" date="2019" name="Int. J. Syst. Evol. Microbiol.">
        <title>The Global Catalogue of Microorganisms (GCM) 10K type strain sequencing project: providing services to taxonomists for standard genome sequencing and annotation.</title>
        <authorList>
            <consortium name="The Broad Institute Genomics Platform"/>
            <consortium name="The Broad Institute Genome Sequencing Center for Infectious Disease"/>
            <person name="Wu L."/>
            <person name="Ma J."/>
        </authorList>
    </citation>
    <scope>NUCLEOTIDE SEQUENCE [LARGE SCALE GENOMIC DNA]</scope>
    <source>
        <strain evidence="2">CCUG 60023</strain>
    </source>
</reference>
<protein>
    <submittedName>
        <fullName evidence="1">Type IV toxin-antitoxin system AbiEi family antitoxin</fullName>
    </submittedName>
</protein>
<gene>
    <name evidence="1" type="primary">abiEi</name>
    <name evidence="1" type="ORF">ACFQ14_00030</name>
</gene>
<evidence type="ECO:0000313" key="1">
    <source>
        <dbReference type="EMBL" id="MFD0914787.1"/>
    </source>
</evidence>
<dbReference type="InterPro" id="IPR059220">
    <property type="entry name" value="AbiEi"/>
</dbReference>
<keyword evidence="2" id="KW-1185">Reference proteome</keyword>
<name>A0ABW3FED9_9HYPH</name>
<dbReference type="NCBIfam" id="NF047376">
    <property type="entry name" value="TAA_AbiEi"/>
    <property type="match status" value="1"/>
</dbReference>
<accession>A0ABW3FED9</accession>
<organism evidence="1 2">
    <name type="scientific">Pseudahrensia aquimaris</name>
    <dbReference type="NCBI Taxonomy" id="744461"/>
    <lineage>
        <taxon>Bacteria</taxon>
        <taxon>Pseudomonadati</taxon>
        <taxon>Pseudomonadota</taxon>
        <taxon>Alphaproteobacteria</taxon>
        <taxon>Hyphomicrobiales</taxon>
        <taxon>Ahrensiaceae</taxon>
        <taxon>Pseudahrensia</taxon>
    </lineage>
</organism>
<dbReference type="EMBL" id="JBHTJV010000002">
    <property type="protein sequence ID" value="MFD0914787.1"/>
    <property type="molecule type" value="Genomic_DNA"/>
</dbReference>